<evidence type="ECO:0008006" key="2">
    <source>
        <dbReference type="Google" id="ProtNLM"/>
    </source>
</evidence>
<accession>A0A6J4M5I9</accession>
<proteinExistence type="predicted"/>
<gene>
    <name evidence="1" type="ORF">AVDCRST_MAG89-3005</name>
</gene>
<reference evidence="1" key="1">
    <citation type="submission" date="2020-02" db="EMBL/GenBank/DDBJ databases">
        <authorList>
            <person name="Meier V. D."/>
        </authorList>
    </citation>
    <scope>NUCLEOTIDE SEQUENCE</scope>
    <source>
        <strain evidence="1">AVDCRST_MAG89</strain>
    </source>
</reference>
<name>A0A6J4M5I9_9BACT</name>
<dbReference type="EMBL" id="CADCTV010000628">
    <property type="protein sequence ID" value="CAA9348682.1"/>
    <property type="molecule type" value="Genomic_DNA"/>
</dbReference>
<dbReference type="PROSITE" id="PS51257">
    <property type="entry name" value="PROKAR_LIPOPROTEIN"/>
    <property type="match status" value="1"/>
</dbReference>
<sequence length="179" mass="19130">MHKTRRILALTIVSITLMGCRDGKSPIEPGPKGPAPGELRFEYSGAYTGTFSVMGDPRASRVAAAAVDYDGENELHIVGYRYPPQGFAYDDFGIVLPNPQVGTIDCATMAACPVTHAFVAFNATSPGSGYGDATSLRLTISTLRADSVKGSFEMQVRMRESGATLSVTRGGFSVPRFHF</sequence>
<dbReference type="AlphaFoldDB" id="A0A6J4M5I9"/>
<evidence type="ECO:0000313" key="1">
    <source>
        <dbReference type="EMBL" id="CAA9348682.1"/>
    </source>
</evidence>
<organism evidence="1">
    <name type="scientific">uncultured Gemmatimonadota bacterium</name>
    <dbReference type="NCBI Taxonomy" id="203437"/>
    <lineage>
        <taxon>Bacteria</taxon>
        <taxon>Pseudomonadati</taxon>
        <taxon>Gemmatimonadota</taxon>
        <taxon>environmental samples</taxon>
    </lineage>
</organism>
<protein>
    <recommendedName>
        <fullName evidence="2">Lipoprotein</fullName>
    </recommendedName>
</protein>